<evidence type="ECO:0000313" key="3">
    <source>
        <dbReference type="Proteomes" id="UP001321344"/>
    </source>
</evidence>
<name>A0ABT6BMK0_9BACT</name>
<comment type="caution">
    <text evidence="2">The sequence shown here is derived from an EMBL/GenBank/DDBJ whole genome shotgun (WGS) entry which is preliminary data.</text>
</comment>
<evidence type="ECO:0000256" key="1">
    <source>
        <dbReference type="SAM" id="SignalP"/>
    </source>
</evidence>
<evidence type="ECO:0000313" key="2">
    <source>
        <dbReference type="EMBL" id="MDF5691563.1"/>
    </source>
</evidence>
<accession>A0ABT6BMK0</accession>
<dbReference type="PROSITE" id="PS51257">
    <property type="entry name" value="PROKAR_LIPOPROTEIN"/>
    <property type="match status" value="1"/>
</dbReference>
<gene>
    <name evidence="2" type="ORF">PQG43_11875</name>
</gene>
<protein>
    <recommendedName>
        <fullName evidence="4">Lipoprotein</fullName>
    </recommendedName>
</protein>
<feature type="signal peptide" evidence="1">
    <location>
        <begin position="1"/>
        <end position="20"/>
    </location>
</feature>
<dbReference type="RefSeq" id="WP_276344788.1">
    <property type="nucleotide sequence ID" value="NZ_JARJOW010000008.1"/>
</dbReference>
<dbReference type="EMBL" id="JARJOW010000008">
    <property type="protein sequence ID" value="MDF5691563.1"/>
    <property type="molecule type" value="Genomic_DNA"/>
</dbReference>
<keyword evidence="3" id="KW-1185">Reference proteome</keyword>
<organism evidence="2 3">
    <name type="scientific">Aquirufa aurantiipilula</name>
    <dbReference type="NCBI Taxonomy" id="2696561"/>
    <lineage>
        <taxon>Bacteria</taxon>
        <taxon>Pseudomonadati</taxon>
        <taxon>Bacteroidota</taxon>
        <taxon>Cytophagia</taxon>
        <taxon>Cytophagales</taxon>
        <taxon>Flectobacillaceae</taxon>
        <taxon>Aquirufa</taxon>
    </lineage>
</organism>
<evidence type="ECO:0008006" key="4">
    <source>
        <dbReference type="Google" id="ProtNLM"/>
    </source>
</evidence>
<sequence length="221" mass="25043">MRFIGFLFLVLFLASCSSLRNTPKHELVDGVYKLDGNKVIVENSEDTIRIFSNEDTETELYNLPYSSSSNQKSVFFHKSTLDFDLMSVPIKIRKSTNGIPTQLFTEIDASVYIGRRSDLFYIKYKKTPRNSFKQEIDHFGFSMGGFLGFGSTSIHSGVSYLPIHTDYQGIIFSKGFAGILAFNDFTLGIVYGFDQLLDENASSWIYNQKPYFGLAFGLNLN</sequence>
<proteinExistence type="predicted"/>
<feature type="chain" id="PRO_5046902144" description="Lipoprotein" evidence="1">
    <location>
        <begin position="21"/>
        <end position="221"/>
    </location>
</feature>
<reference evidence="2 3" key="1">
    <citation type="submission" date="2023-03" db="EMBL/GenBank/DDBJ databases">
        <title>Genome sequencing of Aquirufa.</title>
        <authorList>
            <person name="Pitt A."/>
            <person name="Hahn M.W."/>
        </authorList>
    </citation>
    <scope>NUCLEOTIDE SEQUENCE [LARGE SCALE GENOMIC DNA]</scope>
    <source>
        <strain evidence="2 3">WAEICH-18A</strain>
    </source>
</reference>
<dbReference type="Proteomes" id="UP001321344">
    <property type="component" value="Unassembled WGS sequence"/>
</dbReference>
<keyword evidence="1" id="KW-0732">Signal</keyword>